<gene>
    <name evidence="3" type="ORF">MEDL_20124</name>
</gene>
<protein>
    <recommendedName>
        <fullName evidence="2">Cyclic nucleotide-binding domain-containing protein</fullName>
    </recommendedName>
</protein>
<dbReference type="InterPro" id="IPR000595">
    <property type="entry name" value="cNMP-bd_dom"/>
</dbReference>
<evidence type="ECO:0000259" key="2">
    <source>
        <dbReference type="PROSITE" id="PS50042"/>
    </source>
</evidence>
<feature type="compositionally biased region" description="Basic residues" evidence="1">
    <location>
        <begin position="588"/>
        <end position="603"/>
    </location>
</feature>
<feature type="domain" description="Cyclic nucleotide-binding" evidence="2">
    <location>
        <begin position="324"/>
        <end position="418"/>
    </location>
</feature>
<dbReference type="Proteomes" id="UP000683360">
    <property type="component" value="Unassembled WGS sequence"/>
</dbReference>
<evidence type="ECO:0000313" key="3">
    <source>
        <dbReference type="EMBL" id="CAG2205844.1"/>
    </source>
</evidence>
<dbReference type="Gene3D" id="2.60.120.10">
    <property type="entry name" value="Jelly Rolls"/>
    <property type="match status" value="1"/>
</dbReference>
<dbReference type="InterPro" id="IPR014710">
    <property type="entry name" value="RmlC-like_jellyroll"/>
</dbReference>
<sequence length="785" mass="90564">MPSKNGINRLYHSNVNLPRSVTQYEITKNLGKSLESLPKFKTIIDEKKKSLAYEEKGERLSLLLPHIEPDCDLDLSVNVRDASASYISTPENRENRARSSDKSNDEALDYLTNYDDDNDTAKSKLHKLGIYEMEHNWILHETLEKNLEDFKKKGKKLEIPEPDYESKAPVTDRLKEIRSMLKPRAELGDFMSKMDPVQREKIWRIAHMDPETLKQFKSQEPRETKAKIQEAVRFIIKIIQACNSRKKYYKADKPNTAATLKRMKKSIDKEDPDNYARSSIGFDVRLSLITSPEFRTVTDLKRIAWVLRATKAFKNLFPIEVETELARVVAYERYDANRVISYQGRDPERFYYILTGKIQKVKEYRLTSGIVSRNEGFIEKGTTTDVDDLEENWPRDHHLVSSGQVEVLIIHRDDFLRLRNRTQGPPIEFLRSLDLFMEFPVEVFINNQDAIDLRYYGQNIVICDDSNRTPWIYIVKSGKVKVVRIQTVVNTEQDNKLLRGTTEELGCVRSSSHADAMFGNLNKQRRLKALRSNTFSLPEINDSPEQTFQFSRSNSFADGMNMLAGITKRLKPAQTQDKKPVSADPKVLKNKLSKSKRSKKQKSAKVTVTGEEVKPDTEIKENQPTEDSRVSNPVQEYRKEKMFPPIIIESPINTPVTKKRYTVQKSVPTIRLLRSGDIFGLDSVARRFQGLPEVPVEEGLEHLHPTMASEPKGVSLVSDGAEVIRISKRFFLLHAKNNTMLRVETMHREYMNPEEARDSLYTAETWNQYKSEIMKRMVSALSSRA</sequence>
<reference evidence="3" key="1">
    <citation type="submission" date="2021-03" db="EMBL/GenBank/DDBJ databases">
        <authorList>
            <person name="Bekaert M."/>
        </authorList>
    </citation>
    <scope>NUCLEOTIDE SEQUENCE</scope>
</reference>
<feature type="region of interest" description="Disordered" evidence="1">
    <location>
        <begin position="570"/>
        <end position="635"/>
    </location>
</feature>
<dbReference type="PROSITE" id="PS50042">
    <property type="entry name" value="CNMP_BINDING_3"/>
    <property type="match status" value="1"/>
</dbReference>
<dbReference type="OrthoDB" id="166212at2759"/>
<dbReference type="AlphaFoldDB" id="A0A8S3RGC1"/>
<dbReference type="PANTHER" id="PTHR23011">
    <property type="entry name" value="CYCLIC NUCLEOTIDE-BINDING DOMAIN CONTAINING PROTEIN"/>
    <property type="match status" value="1"/>
</dbReference>
<dbReference type="SUPFAM" id="SSF51206">
    <property type="entry name" value="cAMP-binding domain-like"/>
    <property type="match status" value="2"/>
</dbReference>
<evidence type="ECO:0000256" key="1">
    <source>
        <dbReference type="SAM" id="MobiDB-lite"/>
    </source>
</evidence>
<comment type="caution">
    <text evidence="3">The sequence shown here is derived from an EMBL/GenBank/DDBJ whole genome shotgun (WGS) entry which is preliminary data.</text>
</comment>
<feature type="compositionally biased region" description="Basic and acidic residues" evidence="1">
    <location>
        <begin position="611"/>
        <end position="629"/>
    </location>
</feature>
<evidence type="ECO:0000313" key="4">
    <source>
        <dbReference type="Proteomes" id="UP000683360"/>
    </source>
</evidence>
<dbReference type="CDD" id="cd00038">
    <property type="entry name" value="CAP_ED"/>
    <property type="match status" value="1"/>
</dbReference>
<proteinExistence type="predicted"/>
<organism evidence="3 4">
    <name type="scientific">Mytilus edulis</name>
    <name type="common">Blue mussel</name>
    <dbReference type="NCBI Taxonomy" id="6550"/>
    <lineage>
        <taxon>Eukaryota</taxon>
        <taxon>Metazoa</taxon>
        <taxon>Spiralia</taxon>
        <taxon>Lophotrochozoa</taxon>
        <taxon>Mollusca</taxon>
        <taxon>Bivalvia</taxon>
        <taxon>Autobranchia</taxon>
        <taxon>Pteriomorphia</taxon>
        <taxon>Mytilida</taxon>
        <taxon>Mytiloidea</taxon>
        <taxon>Mytilidae</taxon>
        <taxon>Mytilinae</taxon>
        <taxon>Mytilus</taxon>
    </lineage>
</organism>
<dbReference type="EMBL" id="CAJPWZ010001029">
    <property type="protein sequence ID" value="CAG2205844.1"/>
    <property type="molecule type" value="Genomic_DNA"/>
</dbReference>
<accession>A0A8S3RGC1</accession>
<name>A0A8S3RGC1_MYTED</name>
<dbReference type="PANTHER" id="PTHR23011:SF12">
    <property type="entry name" value="CYCLIC NUCLEOTIDE-BINDING DOMAIN-CONTAINING PROTEIN"/>
    <property type="match status" value="1"/>
</dbReference>
<keyword evidence="4" id="KW-1185">Reference proteome</keyword>
<dbReference type="InterPro" id="IPR018490">
    <property type="entry name" value="cNMP-bd_dom_sf"/>
</dbReference>